<dbReference type="PANTHER" id="PTHR30287:SF2">
    <property type="entry name" value="BLL1001 PROTEIN"/>
    <property type="match status" value="1"/>
</dbReference>
<organism evidence="9 10">
    <name type="scientific">Actinospica durhamensis</name>
    <dbReference type="NCBI Taxonomy" id="1508375"/>
    <lineage>
        <taxon>Bacteria</taxon>
        <taxon>Bacillati</taxon>
        <taxon>Actinomycetota</taxon>
        <taxon>Actinomycetes</taxon>
        <taxon>Catenulisporales</taxon>
        <taxon>Actinospicaceae</taxon>
        <taxon>Actinospica</taxon>
    </lineage>
</organism>
<feature type="chain" id="PRO_5038081602" description="ABC3 transporter permease C-terminal domain-containing protein" evidence="7">
    <location>
        <begin position="27"/>
        <end position="1091"/>
    </location>
</feature>
<feature type="transmembrane region" description="Helical" evidence="6">
    <location>
        <begin position="1051"/>
        <end position="1076"/>
    </location>
</feature>
<comment type="caution">
    <text evidence="9">The sequence shown here is derived from an EMBL/GenBank/DDBJ whole genome shotgun (WGS) entry which is preliminary data.</text>
</comment>
<evidence type="ECO:0000256" key="4">
    <source>
        <dbReference type="ARBA" id="ARBA00022989"/>
    </source>
</evidence>
<feature type="transmembrane region" description="Helical" evidence="6">
    <location>
        <begin position="422"/>
        <end position="444"/>
    </location>
</feature>
<feature type="domain" description="ABC3 transporter permease C-terminal" evidence="8">
    <location>
        <begin position="960"/>
        <end position="1068"/>
    </location>
</feature>
<dbReference type="RefSeq" id="WP_212529198.1">
    <property type="nucleotide sequence ID" value="NZ_JAGSOG010000066.1"/>
</dbReference>
<dbReference type="Proteomes" id="UP000675781">
    <property type="component" value="Unassembled WGS sequence"/>
</dbReference>
<evidence type="ECO:0000259" key="8">
    <source>
        <dbReference type="Pfam" id="PF02687"/>
    </source>
</evidence>
<keyword evidence="10" id="KW-1185">Reference proteome</keyword>
<evidence type="ECO:0000256" key="7">
    <source>
        <dbReference type="SAM" id="SignalP"/>
    </source>
</evidence>
<feature type="transmembrane region" description="Helical" evidence="6">
    <location>
        <begin position="329"/>
        <end position="354"/>
    </location>
</feature>
<evidence type="ECO:0000256" key="3">
    <source>
        <dbReference type="ARBA" id="ARBA00022692"/>
    </source>
</evidence>
<comment type="subcellular location">
    <subcellularLocation>
        <location evidence="1">Cell membrane</location>
        <topology evidence="1">Multi-pass membrane protein</topology>
    </subcellularLocation>
</comment>
<evidence type="ECO:0000256" key="2">
    <source>
        <dbReference type="ARBA" id="ARBA00022475"/>
    </source>
</evidence>
<keyword evidence="2" id="KW-1003">Cell membrane</keyword>
<feature type="transmembrane region" description="Helical" evidence="6">
    <location>
        <begin position="384"/>
        <end position="401"/>
    </location>
</feature>
<evidence type="ECO:0000256" key="1">
    <source>
        <dbReference type="ARBA" id="ARBA00004651"/>
    </source>
</evidence>
<keyword evidence="7" id="KW-0732">Signal</keyword>
<keyword evidence="3 6" id="KW-0812">Transmembrane</keyword>
<feature type="transmembrane region" description="Helical" evidence="6">
    <location>
        <begin position="285"/>
        <end position="308"/>
    </location>
</feature>
<dbReference type="PANTHER" id="PTHR30287">
    <property type="entry name" value="MEMBRANE COMPONENT OF PREDICTED ABC SUPERFAMILY METABOLITE UPTAKE TRANSPORTER"/>
    <property type="match status" value="1"/>
</dbReference>
<dbReference type="AlphaFoldDB" id="A0A941ELL8"/>
<dbReference type="InterPro" id="IPR003838">
    <property type="entry name" value="ABC3_permease_C"/>
</dbReference>
<dbReference type="InterPro" id="IPR038766">
    <property type="entry name" value="Membrane_comp_ABC_pdt"/>
</dbReference>
<dbReference type="GO" id="GO:0005886">
    <property type="term" value="C:plasma membrane"/>
    <property type="evidence" value="ECO:0007669"/>
    <property type="project" value="UniProtKB-SubCell"/>
</dbReference>
<dbReference type="Pfam" id="PF02687">
    <property type="entry name" value="FtsX"/>
    <property type="match status" value="1"/>
</dbReference>
<evidence type="ECO:0000256" key="6">
    <source>
        <dbReference type="SAM" id="Phobius"/>
    </source>
</evidence>
<reference evidence="9" key="1">
    <citation type="submission" date="2021-04" db="EMBL/GenBank/DDBJ databases">
        <title>Genome based classification of Actinospica acidithermotolerans sp. nov., an actinobacterium isolated from an Indonesian hot spring.</title>
        <authorList>
            <person name="Kusuma A.B."/>
            <person name="Putra K.E."/>
            <person name="Nafisah S."/>
            <person name="Loh J."/>
            <person name="Nouioui I."/>
            <person name="Goodfellow M."/>
        </authorList>
    </citation>
    <scope>NUCLEOTIDE SEQUENCE</scope>
    <source>
        <strain evidence="9">CSCA 57</strain>
    </source>
</reference>
<evidence type="ECO:0000256" key="5">
    <source>
        <dbReference type="ARBA" id="ARBA00023136"/>
    </source>
</evidence>
<evidence type="ECO:0000313" key="10">
    <source>
        <dbReference type="Proteomes" id="UP000675781"/>
    </source>
</evidence>
<evidence type="ECO:0000313" key="9">
    <source>
        <dbReference type="EMBL" id="MBR7834680.1"/>
    </source>
</evidence>
<feature type="transmembrane region" description="Helical" evidence="6">
    <location>
        <begin position="956"/>
        <end position="978"/>
    </location>
</feature>
<gene>
    <name evidence="9" type="ORF">KDL01_15505</name>
</gene>
<protein>
    <recommendedName>
        <fullName evidence="8">ABC3 transporter permease C-terminal domain-containing protein</fullName>
    </recommendedName>
</protein>
<accession>A0A941ELL8</accession>
<keyword evidence="4 6" id="KW-1133">Transmembrane helix</keyword>
<feature type="signal peptide" evidence="7">
    <location>
        <begin position="1"/>
        <end position="26"/>
    </location>
</feature>
<keyword evidence="5 6" id="KW-0472">Membrane</keyword>
<proteinExistence type="predicted"/>
<feature type="transmembrane region" description="Helical" evidence="6">
    <location>
        <begin position="1009"/>
        <end position="1031"/>
    </location>
</feature>
<sequence>MFALVLAITAATATLVAAFATFDAQALRHASAARLANADTSFTVTAATTSASAYQSAYAAVRADARQNLGGLSVETEAGLWSKPLLYTAVPTSTGVVESFMVATATEDLSAHAALTAGSWPQAGETDGAVPMALPVALATKLKLGVGGQLRLGVSAYASSSSQSTTFTVVGLYQPDSTADRYWQLSPVGTATSVEYGAAFTYGPLAVSSAAFTGGALTAANTVIQLDIPAAALAAADPSTASDEVSGFLSVVSQDPMLPGVQTRSTLPDLLATIAASQAAAGSTLLVSMLELALLAVTALTVCSRPLVARREAERALFVQRGRSTRQFVLADLAEAVVLSAMALVIAGPLGLVAGRSLSGHSLSRHTGAAAGSALGGSAPATRAWEAAAIFAAFCIPALFFSGGRRRATRELRLRSTRQARLVSFARAQIDVVFLILFGVAYWQLRSLPLISTGSDGGAQVNPLGALCPALGLCAAAMLGPRLIGLVGALADRLSDYGRSFSFAQVAWQVGRTPRRQAGPASLLVLAVALGTFSFAQHETWRTSVADQSAYEVGADVHVTVQNADPRNEGDPGVASLPGVQSATAAMRSGGDGNATYLALDSAAASRTLHAPDGTFSDSSARVWSELAGSNVPAITLPGRPALVTLVLRLHGELGGTSVVVSVQDAHGVTTQLPARTITSGSGGSGGSATLAYPVPTKSGLAYPLRLVGIRLQYNLPQDAANVGLSIVSIGASDSAAESASETAAVSGVNLSALATWSGYADSSSLDALIPSFQSHGLHTPTSASAAGGLTSSAGGGWTENFQSGGTGPDLAKVDQGQSVQPLSGVLTLSPLSHTAVLPAAATTSYLSANHLQVGTTTTLDIDGNEVSARILASTADFPTMPGSADASGGLILDLARLQDEILAGGGDPETVDEWWLTTRSGAVPTGLPAGTTVADLGDVSSAMTDDLFAAPAQQALLALGIAVSILAVIALASVVAASRRERTGQEAVLAALGVSARRQAALQCGERLVVNVPAALLGLCFGVGLAYLLLPSLTLTTDATIPVPAAKIVIVWGWSAVLAVVAACAPLPAVLPAALRRPDPAARLRMMEEL</sequence>
<dbReference type="EMBL" id="JAGSOG010000066">
    <property type="protein sequence ID" value="MBR7834680.1"/>
    <property type="molecule type" value="Genomic_DNA"/>
</dbReference>
<name>A0A941ELL8_9ACTN</name>